<evidence type="ECO:0000313" key="6">
    <source>
        <dbReference type="Proteomes" id="UP000015104"/>
    </source>
</evidence>
<dbReference type="SUPFAM" id="SSF51735">
    <property type="entry name" value="NAD(P)-binding Rossmann-fold domains"/>
    <property type="match status" value="1"/>
</dbReference>
<dbReference type="Pfam" id="PF00106">
    <property type="entry name" value="adh_short"/>
    <property type="match status" value="1"/>
</dbReference>
<evidence type="ECO:0008006" key="7">
    <source>
        <dbReference type="Google" id="ProtNLM"/>
    </source>
</evidence>
<dbReference type="GO" id="GO:0004757">
    <property type="term" value="F:sepiapterin reductase (NADP+) activity"/>
    <property type="evidence" value="ECO:0007669"/>
    <property type="project" value="TreeGrafter"/>
</dbReference>
<dbReference type="EnsemblMetazoa" id="tetur10g04420.1">
    <property type="protein sequence ID" value="tetur10g04420.1"/>
    <property type="gene ID" value="tetur10g04420"/>
</dbReference>
<gene>
    <name evidence="5" type="primary">107363482</name>
</gene>
<sequence length="289" mass="32000">MSCDVTSSSSGQDETVGQSKDWWGNKVLIIITGASRGLGKAIAIKLATRFHQFHNISSDQHAPYSARISFLLLSRVTTGLGQVTTEIQNTGPAILKVQPVSAQLNESASMTAFDTVLEHEESDYDQVILVHNAGTLNNPDHLVDSYRPSNISELDEYMRVNLSSAILFTASVLRLYRNCPKRNIINITSLAAIQPMKGLALYGSIKAARDQYFRSVALEDPTTRVLNYAPGPLKTDMANTLANQGYLTDFFRNQDNLLDPEDSAERMIQILENDNYDNGAHIDYFDPLP</sequence>
<reference evidence="6" key="1">
    <citation type="submission" date="2011-08" db="EMBL/GenBank/DDBJ databases">
        <authorList>
            <person name="Rombauts S."/>
        </authorList>
    </citation>
    <scope>NUCLEOTIDE SEQUENCE</scope>
    <source>
        <strain evidence="6">London</strain>
    </source>
</reference>
<dbReference type="GO" id="GO:0005737">
    <property type="term" value="C:cytoplasm"/>
    <property type="evidence" value="ECO:0007669"/>
    <property type="project" value="UniProtKB-SubCell"/>
</dbReference>
<dbReference type="EMBL" id="CAEY01000038">
    <property type="status" value="NOT_ANNOTATED_CDS"/>
    <property type="molecule type" value="Genomic_DNA"/>
</dbReference>
<organism evidence="5 6">
    <name type="scientific">Tetranychus urticae</name>
    <name type="common">Two-spotted spider mite</name>
    <dbReference type="NCBI Taxonomy" id="32264"/>
    <lineage>
        <taxon>Eukaryota</taxon>
        <taxon>Metazoa</taxon>
        <taxon>Ecdysozoa</taxon>
        <taxon>Arthropoda</taxon>
        <taxon>Chelicerata</taxon>
        <taxon>Arachnida</taxon>
        <taxon>Acari</taxon>
        <taxon>Acariformes</taxon>
        <taxon>Trombidiformes</taxon>
        <taxon>Prostigmata</taxon>
        <taxon>Eleutherengona</taxon>
        <taxon>Raphignathae</taxon>
        <taxon>Tetranychoidea</taxon>
        <taxon>Tetranychidae</taxon>
        <taxon>Tetranychus</taxon>
    </lineage>
</organism>
<dbReference type="PANTHER" id="PTHR44085">
    <property type="entry name" value="SEPIAPTERIN REDUCTASE"/>
    <property type="match status" value="1"/>
</dbReference>
<dbReference type="eggNOG" id="KOG1204">
    <property type="taxonomic scope" value="Eukaryota"/>
</dbReference>
<dbReference type="OrthoDB" id="6423088at2759"/>
<dbReference type="PANTHER" id="PTHR44085:SF2">
    <property type="entry name" value="SEPIAPTERIN REDUCTASE"/>
    <property type="match status" value="1"/>
</dbReference>
<keyword evidence="6" id="KW-1185">Reference proteome</keyword>
<dbReference type="HOGENOM" id="CLU_010194_2_11_1"/>
<dbReference type="AlphaFoldDB" id="T1KFU7"/>
<dbReference type="InterPro" id="IPR036291">
    <property type="entry name" value="NAD(P)-bd_dom_sf"/>
</dbReference>
<accession>T1KFU7</accession>
<dbReference type="OMA" id="GFAQECP"/>
<dbReference type="Proteomes" id="UP000015104">
    <property type="component" value="Unassembled WGS sequence"/>
</dbReference>
<evidence type="ECO:0000256" key="1">
    <source>
        <dbReference type="ARBA" id="ARBA00004496"/>
    </source>
</evidence>
<evidence type="ECO:0000256" key="2">
    <source>
        <dbReference type="ARBA" id="ARBA00022490"/>
    </source>
</evidence>
<evidence type="ECO:0000313" key="5">
    <source>
        <dbReference type="EnsemblMetazoa" id="tetur10g04420.1"/>
    </source>
</evidence>
<keyword evidence="3" id="KW-0521">NADP</keyword>
<dbReference type="InterPro" id="IPR002347">
    <property type="entry name" value="SDR_fam"/>
</dbReference>
<dbReference type="KEGG" id="tut:107363482"/>
<name>T1KFU7_TETUR</name>
<evidence type="ECO:0000256" key="3">
    <source>
        <dbReference type="ARBA" id="ARBA00022857"/>
    </source>
</evidence>
<dbReference type="Gene3D" id="3.40.50.720">
    <property type="entry name" value="NAD(P)-binding Rossmann-like Domain"/>
    <property type="match status" value="1"/>
</dbReference>
<dbReference type="InterPro" id="IPR051721">
    <property type="entry name" value="Biopterin_syn/organic_redct"/>
</dbReference>
<reference evidence="5" key="2">
    <citation type="submission" date="2015-06" db="UniProtKB">
        <authorList>
            <consortium name="EnsemblMetazoa"/>
        </authorList>
    </citation>
    <scope>IDENTIFICATION</scope>
</reference>
<comment type="subcellular location">
    <subcellularLocation>
        <location evidence="1">Cytoplasm</location>
    </subcellularLocation>
</comment>
<evidence type="ECO:0000256" key="4">
    <source>
        <dbReference type="ARBA" id="ARBA00023002"/>
    </source>
</evidence>
<dbReference type="STRING" id="32264.T1KFU7"/>
<dbReference type="PRINTS" id="PR00081">
    <property type="entry name" value="GDHRDH"/>
</dbReference>
<dbReference type="GO" id="GO:0006729">
    <property type="term" value="P:tetrahydrobiopterin biosynthetic process"/>
    <property type="evidence" value="ECO:0007669"/>
    <property type="project" value="TreeGrafter"/>
</dbReference>
<protein>
    <recommendedName>
        <fullName evidence="7">Sepiapterin reductase</fullName>
    </recommendedName>
</protein>
<keyword evidence="2" id="KW-0963">Cytoplasm</keyword>
<keyword evidence="4" id="KW-0560">Oxidoreductase</keyword>
<proteinExistence type="predicted"/>